<accession>A0A919XBX5</accession>
<name>A0A919XBX5_9BACL</name>
<sequence>MDKQKLIRKFDKQSAMYEENTRKRMWGAWRRQLLQNVEGDVLEIAVGAGANFPYYNMERMRLTAVDFSPMMLQRARKIAAELRVQAEFIESDIETLEFPRHAFDCIVSTLSLCGYDDPVQVLRKLGQWCKPGGRLYLLEHGLGKNPALKSAQRLLNPVARRMSGCHWNRNIEQLVLDAGLQIERMERHWGGMIHLIWARASVMI</sequence>
<dbReference type="InterPro" id="IPR013216">
    <property type="entry name" value="Methyltransf_11"/>
</dbReference>
<dbReference type="PANTHER" id="PTHR45036:SF1">
    <property type="entry name" value="METHYLTRANSFERASE LIKE 7A"/>
    <property type="match status" value="1"/>
</dbReference>
<dbReference type="SUPFAM" id="SSF53335">
    <property type="entry name" value="S-adenosyl-L-methionine-dependent methyltransferases"/>
    <property type="match status" value="1"/>
</dbReference>
<dbReference type="Pfam" id="PF08241">
    <property type="entry name" value="Methyltransf_11"/>
    <property type="match status" value="1"/>
</dbReference>
<dbReference type="PANTHER" id="PTHR45036">
    <property type="entry name" value="METHYLTRANSFERASE LIKE 7B"/>
    <property type="match status" value="1"/>
</dbReference>
<dbReference type="AlphaFoldDB" id="A0A919XBX5"/>
<dbReference type="GO" id="GO:0032259">
    <property type="term" value="P:methylation"/>
    <property type="evidence" value="ECO:0007669"/>
    <property type="project" value="UniProtKB-KW"/>
</dbReference>
<gene>
    <name evidence="2" type="ORF">J2TS6_04670</name>
</gene>
<comment type="caution">
    <text evidence="2">The sequence shown here is derived from an EMBL/GenBank/DDBJ whole genome shotgun (WGS) entry which is preliminary data.</text>
</comment>
<protein>
    <submittedName>
        <fullName evidence="2">SAM-dependent methyltransferase</fullName>
    </submittedName>
</protein>
<dbReference type="RefSeq" id="WP_212957602.1">
    <property type="nucleotide sequence ID" value="NZ_BORQ01000001.1"/>
</dbReference>
<dbReference type="EMBL" id="BORQ01000001">
    <property type="protein sequence ID" value="GIO29326.1"/>
    <property type="molecule type" value="Genomic_DNA"/>
</dbReference>
<dbReference type="Gene3D" id="3.40.50.150">
    <property type="entry name" value="Vaccinia Virus protein VP39"/>
    <property type="match status" value="1"/>
</dbReference>
<evidence type="ECO:0000259" key="1">
    <source>
        <dbReference type="Pfam" id="PF08241"/>
    </source>
</evidence>
<keyword evidence="2" id="KW-0808">Transferase</keyword>
<dbReference type="InterPro" id="IPR052356">
    <property type="entry name" value="Thiol_S-MT"/>
</dbReference>
<dbReference type="CDD" id="cd02440">
    <property type="entry name" value="AdoMet_MTases"/>
    <property type="match status" value="1"/>
</dbReference>
<proteinExistence type="predicted"/>
<dbReference type="Proteomes" id="UP000679779">
    <property type="component" value="Unassembled WGS sequence"/>
</dbReference>
<organism evidence="2 3">
    <name type="scientific">Paenibacillus albilobatus</name>
    <dbReference type="NCBI Taxonomy" id="2716884"/>
    <lineage>
        <taxon>Bacteria</taxon>
        <taxon>Bacillati</taxon>
        <taxon>Bacillota</taxon>
        <taxon>Bacilli</taxon>
        <taxon>Bacillales</taxon>
        <taxon>Paenibacillaceae</taxon>
        <taxon>Paenibacillus</taxon>
    </lineage>
</organism>
<dbReference type="GO" id="GO:0008757">
    <property type="term" value="F:S-adenosylmethionine-dependent methyltransferase activity"/>
    <property type="evidence" value="ECO:0007669"/>
    <property type="project" value="InterPro"/>
</dbReference>
<keyword evidence="3" id="KW-1185">Reference proteome</keyword>
<dbReference type="InterPro" id="IPR029063">
    <property type="entry name" value="SAM-dependent_MTases_sf"/>
</dbReference>
<keyword evidence="2" id="KW-0489">Methyltransferase</keyword>
<feature type="domain" description="Methyltransferase type 11" evidence="1">
    <location>
        <begin position="42"/>
        <end position="137"/>
    </location>
</feature>
<evidence type="ECO:0000313" key="3">
    <source>
        <dbReference type="Proteomes" id="UP000679779"/>
    </source>
</evidence>
<evidence type="ECO:0000313" key="2">
    <source>
        <dbReference type="EMBL" id="GIO29326.1"/>
    </source>
</evidence>
<reference evidence="2" key="1">
    <citation type="submission" date="2021-03" db="EMBL/GenBank/DDBJ databases">
        <title>Antimicrobial resistance genes in bacteria isolated from Japanese honey, and their potential for conferring macrolide and lincosamide resistance in the American foulbrood pathogen Paenibacillus larvae.</title>
        <authorList>
            <person name="Okamoto M."/>
            <person name="Kumagai M."/>
            <person name="Kanamori H."/>
            <person name="Takamatsu D."/>
        </authorList>
    </citation>
    <scope>NUCLEOTIDE SEQUENCE</scope>
    <source>
        <strain evidence="2">J2TS6</strain>
    </source>
</reference>